<keyword evidence="3 6" id="KW-0812">Transmembrane</keyword>
<dbReference type="SUPFAM" id="SSF103481">
    <property type="entry name" value="Multidrug resistance efflux transporter EmrE"/>
    <property type="match status" value="2"/>
</dbReference>
<keyword evidence="5 6" id="KW-0472">Membrane</keyword>
<organism evidence="8 9">
    <name type="scientific">Dyadobacter pollutisoli</name>
    <dbReference type="NCBI Taxonomy" id="2910158"/>
    <lineage>
        <taxon>Bacteria</taxon>
        <taxon>Pseudomonadati</taxon>
        <taxon>Bacteroidota</taxon>
        <taxon>Cytophagia</taxon>
        <taxon>Cytophagales</taxon>
        <taxon>Spirosomataceae</taxon>
        <taxon>Dyadobacter</taxon>
    </lineage>
</organism>
<evidence type="ECO:0000313" key="8">
    <source>
        <dbReference type="EMBL" id="WAC13419.1"/>
    </source>
</evidence>
<comment type="subcellular location">
    <subcellularLocation>
        <location evidence="1">Membrane</location>
        <topology evidence="1">Multi-pass membrane protein</topology>
    </subcellularLocation>
</comment>
<dbReference type="KEGG" id="dpf:ON006_05560"/>
<gene>
    <name evidence="8" type="ORF">ON006_05560</name>
</gene>
<dbReference type="InterPro" id="IPR037185">
    <property type="entry name" value="EmrE-like"/>
</dbReference>
<feature type="transmembrane region" description="Helical" evidence="6">
    <location>
        <begin position="137"/>
        <end position="157"/>
    </location>
</feature>
<dbReference type="RefSeq" id="WP_244819470.1">
    <property type="nucleotide sequence ID" value="NZ_CP112998.1"/>
</dbReference>
<dbReference type="Proteomes" id="UP001164653">
    <property type="component" value="Chromosome"/>
</dbReference>
<dbReference type="PANTHER" id="PTHR32322:SF2">
    <property type="entry name" value="EAMA DOMAIN-CONTAINING PROTEIN"/>
    <property type="match status" value="1"/>
</dbReference>
<feature type="transmembrane region" description="Helical" evidence="6">
    <location>
        <begin position="12"/>
        <end position="32"/>
    </location>
</feature>
<evidence type="ECO:0000256" key="4">
    <source>
        <dbReference type="ARBA" id="ARBA00022989"/>
    </source>
</evidence>
<dbReference type="EMBL" id="CP112998">
    <property type="protein sequence ID" value="WAC13419.1"/>
    <property type="molecule type" value="Genomic_DNA"/>
</dbReference>
<feature type="domain" description="EamA" evidence="7">
    <location>
        <begin position="2"/>
        <end position="116"/>
    </location>
</feature>
<evidence type="ECO:0000256" key="2">
    <source>
        <dbReference type="ARBA" id="ARBA00007362"/>
    </source>
</evidence>
<evidence type="ECO:0000313" key="9">
    <source>
        <dbReference type="Proteomes" id="UP001164653"/>
    </source>
</evidence>
<evidence type="ECO:0000256" key="5">
    <source>
        <dbReference type="ARBA" id="ARBA00023136"/>
    </source>
</evidence>
<keyword evidence="9" id="KW-1185">Reference proteome</keyword>
<feature type="transmembrane region" description="Helical" evidence="6">
    <location>
        <begin position="163"/>
        <end position="181"/>
    </location>
</feature>
<evidence type="ECO:0000259" key="7">
    <source>
        <dbReference type="Pfam" id="PF00892"/>
    </source>
</evidence>
<evidence type="ECO:0000256" key="6">
    <source>
        <dbReference type="SAM" id="Phobius"/>
    </source>
</evidence>
<feature type="transmembrane region" description="Helical" evidence="6">
    <location>
        <begin position="225"/>
        <end position="245"/>
    </location>
</feature>
<feature type="transmembrane region" description="Helical" evidence="6">
    <location>
        <begin position="44"/>
        <end position="66"/>
    </location>
</feature>
<dbReference type="Pfam" id="PF00892">
    <property type="entry name" value="EamA"/>
    <property type="match status" value="2"/>
</dbReference>
<dbReference type="Gene3D" id="1.10.3730.20">
    <property type="match status" value="2"/>
</dbReference>
<accession>A0A9E8NG16</accession>
<reference evidence="8" key="1">
    <citation type="submission" date="2022-11" db="EMBL/GenBank/DDBJ databases">
        <title>Dyadobacter pollutisoli sp. nov., isolated from plastic dumped soil.</title>
        <authorList>
            <person name="Kim J.M."/>
            <person name="Kim K.R."/>
            <person name="Lee J.K."/>
            <person name="Hao L."/>
            <person name="Jeon C.O."/>
        </authorList>
    </citation>
    <scope>NUCLEOTIDE SEQUENCE</scope>
    <source>
        <strain evidence="8">U1</strain>
    </source>
</reference>
<name>A0A9E8NG16_9BACT</name>
<feature type="domain" description="EamA" evidence="7">
    <location>
        <begin position="137"/>
        <end position="268"/>
    </location>
</feature>
<evidence type="ECO:0000256" key="1">
    <source>
        <dbReference type="ARBA" id="ARBA00004141"/>
    </source>
</evidence>
<evidence type="ECO:0000256" key="3">
    <source>
        <dbReference type="ARBA" id="ARBA00022692"/>
    </source>
</evidence>
<dbReference type="InterPro" id="IPR000620">
    <property type="entry name" value="EamA_dom"/>
</dbReference>
<comment type="similarity">
    <text evidence="2">Belongs to the EamA transporter family.</text>
</comment>
<feature type="transmembrane region" description="Helical" evidence="6">
    <location>
        <begin position="254"/>
        <end position="271"/>
    </location>
</feature>
<keyword evidence="4 6" id="KW-1133">Transmembrane helix</keyword>
<dbReference type="AlphaFoldDB" id="A0A9E8NG16"/>
<protein>
    <submittedName>
        <fullName evidence="8">EamA family transporter</fullName>
    </submittedName>
</protein>
<proteinExistence type="inferred from homology"/>
<dbReference type="InterPro" id="IPR050638">
    <property type="entry name" value="AA-Vitamin_Transporters"/>
</dbReference>
<dbReference type="GO" id="GO:0016020">
    <property type="term" value="C:membrane"/>
    <property type="evidence" value="ECO:0007669"/>
    <property type="project" value="UniProtKB-SubCell"/>
</dbReference>
<dbReference type="PANTHER" id="PTHR32322">
    <property type="entry name" value="INNER MEMBRANE TRANSPORTER"/>
    <property type="match status" value="1"/>
</dbReference>
<feature type="transmembrane region" description="Helical" evidence="6">
    <location>
        <begin position="73"/>
        <end position="93"/>
    </location>
</feature>
<feature type="transmembrane region" description="Helical" evidence="6">
    <location>
        <begin position="99"/>
        <end position="116"/>
    </location>
</feature>
<feature type="transmembrane region" description="Helical" evidence="6">
    <location>
        <begin position="201"/>
        <end position="219"/>
    </location>
</feature>
<sequence>MLQKQLVNRGINPLTVNFLTYLILSIPCFGFAPRINWLSFPPQFWLYSILAGIFGALGNGFLVRALEKGEISVLGPINAYKSIIGILGGFLLLGEIPSLWGLSGVMMIIYGSYFVLDTKEERFSWKILLRTEIKYRLLALILTAIEAIFVKKITLLSSMTATTISWCLFGTIFSFFFLLLYRTNPEIEIRKIRPGDITKSLYLAMCAGVMLITTIYSLIHLPVGYALSLFQLSSIGGIFLGYHFFNERDIRKKLFGAIVMIAGSVMIILSAA</sequence>